<keyword evidence="2" id="KW-1185">Reference proteome</keyword>
<name>A0A0J0XXH9_9TREE</name>
<dbReference type="Proteomes" id="UP000053611">
    <property type="component" value="Unassembled WGS sequence"/>
</dbReference>
<organism evidence="1 2">
    <name type="scientific">Cutaneotrichosporon oleaginosum</name>
    <dbReference type="NCBI Taxonomy" id="879819"/>
    <lineage>
        <taxon>Eukaryota</taxon>
        <taxon>Fungi</taxon>
        <taxon>Dikarya</taxon>
        <taxon>Basidiomycota</taxon>
        <taxon>Agaricomycotina</taxon>
        <taxon>Tremellomycetes</taxon>
        <taxon>Trichosporonales</taxon>
        <taxon>Trichosporonaceae</taxon>
        <taxon>Cutaneotrichosporon</taxon>
    </lineage>
</organism>
<evidence type="ECO:0000313" key="1">
    <source>
        <dbReference type="EMBL" id="KLT45775.1"/>
    </source>
</evidence>
<protein>
    <submittedName>
        <fullName evidence="1">Uncharacterized protein</fullName>
    </submittedName>
</protein>
<sequence length="155" mass="17528">MCCRTMLQRSIPSWYSASWGVEGTLLKEGRTPRLGSSVSRLGDKAVRARSLGNIRWTKSPQPWYVTWRRPQTLFAVRTSSTSFMIWRSIRGGCVHARGVVVLNRLTHVLKDGPQLVRVPHRRFCCSQLSYIKAYPSSMSPDKLSDHALPDHSTTG</sequence>
<reference evidence="1 2" key="1">
    <citation type="submission" date="2015-03" db="EMBL/GenBank/DDBJ databases">
        <title>Genomics and transcriptomics of the oil-accumulating basidiomycete yeast T. oleaginosus allow insights into substrate utilization and the diverse evolutionary trajectories of mating systems in fungi.</title>
        <authorList>
            <consortium name="DOE Joint Genome Institute"/>
            <person name="Kourist R."/>
            <person name="Kracht O."/>
            <person name="Bracharz F."/>
            <person name="Lipzen A."/>
            <person name="Nolan M."/>
            <person name="Ohm R."/>
            <person name="Grigoriev I."/>
            <person name="Sun S."/>
            <person name="Heitman J."/>
            <person name="Bruck T."/>
            <person name="Nowrousian M."/>
        </authorList>
    </citation>
    <scope>NUCLEOTIDE SEQUENCE [LARGE SCALE GENOMIC DNA]</scope>
    <source>
        <strain evidence="1 2">IBC0246</strain>
    </source>
</reference>
<dbReference type="AlphaFoldDB" id="A0A0J0XXH9"/>
<dbReference type="GeneID" id="28979950"/>
<gene>
    <name evidence="1" type="ORF">CC85DRAFT_117143</name>
</gene>
<proteinExistence type="predicted"/>
<accession>A0A0J0XXH9</accession>
<dbReference type="RefSeq" id="XP_018282266.1">
    <property type="nucleotide sequence ID" value="XM_018419347.1"/>
</dbReference>
<evidence type="ECO:0000313" key="2">
    <source>
        <dbReference type="Proteomes" id="UP000053611"/>
    </source>
</evidence>
<dbReference type="EMBL" id="KQ087180">
    <property type="protein sequence ID" value="KLT45775.1"/>
    <property type="molecule type" value="Genomic_DNA"/>
</dbReference>